<accession>A0A371YK07</accession>
<organism evidence="1 2">
    <name type="scientific">Acinetobacter sichuanensis</name>
    <dbReference type="NCBI Taxonomy" id="2136183"/>
    <lineage>
        <taxon>Bacteria</taxon>
        <taxon>Pseudomonadati</taxon>
        <taxon>Pseudomonadota</taxon>
        <taxon>Gammaproteobacteria</taxon>
        <taxon>Moraxellales</taxon>
        <taxon>Moraxellaceae</taxon>
        <taxon>Acinetobacter</taxon>
    </lineage>
</organism>
<dbReference type="OrthoDB" id="461120at2"/>
<evidence type="ECO:0000313" key="1">
    <source>
        <dbReference type="EMBL" id="RFC81796.1"/>
    </source>
</evidence>
<proteinExistence type="predicted"/>
<dbReference type="AlphaFoldDB" id="A0A371YK07"/>
<comment type="caution">
    <text evidence="1">The sequence shown here is derived from an EMBL/GenBank/DDBJ whole genome shotgun (WGS) entry which is preliminary data.</text>
</comment>
<reference evidence="1 2" key="1">
    <citation type="submission" date="2018-08" db="EMBL/GenBank/DDBJ databases">
        <title>The draft genome of Acinetobacter sichuanensis strain WCHAc060041.</title>
        <authorList>
            <person name="Qin J."/>
            <person name="Feng Y."/>
            <person name="Zong Z."/>
        </authorList>
    </citation>
    <scope>NUCLEOTIDE SEQUENCE [LARGE SCALE GENOMIC DNA]</scope>
    <source>
        <strain evidence="1 2">WCHAc060041</strain>
    </source>
</reference>
<dbReference type="EMBL" id="PYIX02000055">
    <property type="protein sequence ID" value="RFC81796.1"/>
    <property type="molecule type" value="Genomic_DNA"/>
</dbReference>
<gene>
    <name evidence="1" type="ORF">C9E89_019815</name>
</gene>
<dbReference type="RefSeq" id="WP_107009946.1">
    <property type="nucleotide sequence ID" value="NZ_PYIX02000055.1"/>
</dbReference>
<dbReference type="Proteomes" id="UP000240957">
    <property type="component" value="Unassembled WGS sequence"/>
</dbReference>
<sequence length="93" mass="10260">MVQSYKDGASTFADPDAFKERKMTGQIYKLPAGTELPEGFGVIADGSDVTMSNGKPGKHYRTHHTIVPCEQMTAENFVNGLQSLPWEKSIKIK</sequence>
<name>A0A371YK07_9GAMM</name>
<evidence type="ECO:0000313" key="2">
    <source>
        <dbReference type="Proteomes" id="UP000240957"/>
    </source>
</evidence>
<protein>
    <submittedName>
        <fullName evidence="1">Uncharacterized protein</fullName>
    </submittedName>
</protein>